<keyword evidence="6" id="KW-1185">Reference proteome</keyword>
<evidence type="ECO:0000256" key="2">
    <source>
        <dbReference type="ARBA" id="ARBA00023125"/>
    </source>
</evidence>
<dbReference type="InterPro" id="IPR001845">
    <property type="entry name" value="HTH_ArsR_DNA-bd_dom"/>
</dbReference>
<dbReference type="PANTHER" id="PTHR43132">
    <property type="entry name" value="ARSENICAL RESISTANCE OPERON REPRESSOR ARSR-RELATED"/>
    <property type="match status" value="1"/>
</dbReference>
<dbReference type="NCBIfam" id="NF033788">
    <property type="entry name" value="HTH_metalloreg"/>
    <property type="match status" value="1"/>
</dbReference>
<dbReference type="SUPFAM" id="SSF46785">
    <property type="entry name" value="Winged helix' DNA-binding domain"/>
    <property type="match status" value="1"/>
</dbReference>
<dbReference type="AlphaFoldDB" id="A0A6C2UBE7"/>
<dbReference type="PROSITE" id="PS50987">
    <property type="entry name" value="HTH_ARSR_2"/>
    <property type="match status" value="1"/>
</dbReference>
<keyword evidence="1" id="KW-0805">Transcription regulation</keyword>
<evidence type="ECO:0000259" key="4">
    <source>
        <dbReference type="PROSITE" id="PS50987"/>
    </source>
</evidence>
<dbReference type="PANTHER" id="PTHR43132:SF2">
    <property type="entry name" value="ARSENICAL RESISTANCE OPERON REPRESSOR ARSR-RELATED"/>
    <property type="match status" value="1"/>
</dbReference>
<dbReference type="CDD" id="cd00090">
    <property type="entry name" value="HTH_ARSR"/>
    <property type="match status" value="1"/>
</dbReference>
<dbReference type="PRINTS" id="PR00778">
    <property type="entry name" value="HTHARSR"/>
</dbReference>
<dbReference type="Proteomes" id="UP000366872">
    <property type="component" value="Unassembled WGS sequence"/>
</dbReference>
<dbReference type="GO" id="GO:0003677">
    <property type="term" value="F:DNA binding"/>
    <property type="evidence" value="ECO:0007669"/>
    <property type="project" value="UniProtKB-KW"/>
</dbReference>
<protein>
    <submittedName>
        <fullName evidence="5">Biofilm growth-associated repressor</fullName>
    </submittedName>
</protein>
<sequence>MLIPMATKQTECALDKMAPEFVGQAADMLRLLAHPARLRIVDALNSMGELSVHAITEHLDIAQAATSQHLNQMRRVGLVKAERRGKEVWYSIADARPIALLNCLCNCCERNE</sequence>
<dbReference type="InterPro" id="IPR011991">
    <property type="entry name" value="ArsR-like_HTH"/>
</dbReference>
<name>A0A6C2UBE7_PONDE</name>
<dbReference type="GO" id="GO:0003700">
    <property type="term" value="F:DNA-binding transcription factor activity"/>
    <property type="evidence" value="ECO:0007669"/>
    <property type="project" value="InterPro"/>
</dbReference>
<dbReference type="InterPro" id="IPR036390">
    <property type="entry name" value="WH_DNA-bd_sf"/>
</dbReference>
<proteinExistence type="predicted"/>
<accession>A0A6C2UBE7</accession>
<gene>
    <name evidence="5" type="primary">bigR_1</name>
    <name evidence="5" type="ORF">PDESU_05865</name>
</gene>
<dbReference type="InterPro" id="IPR051011">
    <property type="entry name" value="Metal_resp_trans_reg"/>
</dbReference>
<dbReference type="SMART" id="SM00418">
    <property type="entry name" value="HTH_ARSR"/>
    <property type="match status" value="1"/>
</dbReference>
<keyword evidence="2" id="KW-0238">DNA-binding</keyword>
<dbReference type="EMBL" id="CAAHFG010000004">
    <property type="protein sequence ID" value="VGO17269.1"/>
    <property type="molecule type" value="Genomic_DNA"/>
</dbReference>
<feature type="domain" description="HTH arsR-type" evidence="4">
    <location>
        <begin position="17"/>
        <end position="112"/>
    </location>
</feature>
<dbReference type="Gene3D" id="1.10.10.10">
    <property type="entry name" value="Winged helix-like DNA-binding domain superfamily/Winged helix DNA-binding domain"/>
    <property type="match status" value="1"/>
</dbReference>
<keyword evidence="3" id="KW-0804">Transcription</keyword>
<dbReference type="Pfam" id="PF01022">
    <property type="entry name" value="HTH_5"/>
    <property type="match status" value="1"/>
</dbReference>
<organism evidence="5 6">
    <name type="scientific">Pontiella desulfatans</name>
    <dbReference type="NCBI Taxonomy" id="2750659"/>
    <lineage>
        <taxon>Bacteria</taxon>
        <taxon>Pseudomonadati</taxon>
        <taxon>Kiritimatiellota</taxon>
        <taxon>Kiritimatiellia</taxon>
        <taxon>Kiritimatiellales</taxon>
        <taxon>Pontiellaceae</taxon>
        <taxon>Pontiella</taxon>
    </lineage>
</organism>
<dbReference type="InterPro" id="IPR036388">
    <property type="entry name" value="WH-like_DNA-bd_sf"/>
</dbReference>
<evidence type="ECO:0000256" key="3">
    <source>
        <dbReference type="ARBA" id="ARBA00023163"/>
    </source>
</evidence>
<evidence type="ECO:0000256" key="1">
    <source>
        <dbReference type="ARBA" id="ARBA00023015"/>
    </source>
</evidence>
<evidence type="ECO:0000313" key="6">
    <source>
        <dbReference type="Proteomes" id="UP000366872"/>
    </source>
</evidence>
<evidence type="ECO:0000313" key="5">
    <source>
        <dbReference type="EMBL" id="VGO17269.1"/>
    </source>
</evidence>
<reference evidence="5 6" key="1">
    <citation type="submission" date="2019-04" db="EMBL/GenBank/DDBJ databases">
        <authorList>
            <person name="Van Vliet M D."/>
        </authorList>
    </citation>
    <scope>NUCLEOTIDE SEQUENCE [LARGE SCALE GENOMIC DNA]</scope>
    <source>
        <strain evidence="5 6">F1</strain>
    </source>
</reference>